<dbReference type="PANTHER" id="PTHR22683:SF1">
    <property type="entry name" value="TYPE VII SECRETION SYSTEM PROTEIN ESSC"/>
    <property type="match status" value="1"/>
</dbReference>
<dbReference type="InterPro" id="IPR003593">
    <property type="entry name" value="AAA+_ATPase"/>
</dbReference>
<dbReference type="GO" id="GO:0003677">
    <property type="term" value="F:DNA binding"/>
    <property type="evidence" value="ECO:0007669"/>
    <property type="project" value="InterPro"/>
</dbReference>
<dbReference type="PROSITE" id="PS50901">
    <property type="entry name" value="FTSK"/>
    <property type="match status" value="1"/>
</dbReference>
<feature type="binding site" evidence="3">
    <location>
        <begin position="332"/>
        <end position="339"/>
    </location>
    <ligand>
        <name>ATP</name>
        <dbReference type="ChEBI" id="CHEBI:30616"/>
    </ligand>
</feature>
<keyword evidence="1 3" id="KW-0547">Nucleotide-binding</keyword>
<feature type="domain" description="FtsK" evidence="5">
    <location>
        <begin position="314"/>
        <end position="499"/>
    </location>
</feature>
<dbReference type="PANTHER" id="PTHR22683">
    <property type="entry name" value="SPORULATION PROTEIN RELATED"/>
    <property type="match status" value="1"/>
</dbReference>
<evidence type="ECO:0000256" key="1">
    <source>
        <dbReference type="ARBA" id="ARBA00022741"/>
    </source>
</evidence>
<evidence type="ECO:0000256" key="4">
    <source>
        <dbReference type="SAM" id="MobiDB-lite"/>
    </source>
</evidence>
<feature type="non-terminal residue" evidence="6">
    <location>
        <position position="815"/>
    </location>
</feature>
<gene>
    <name evidence="6" type="ORF">EDM22_16235</name>
</gene>
<keyword evidence="2 3" id="KW-0067">ATP-binding</keyword>
<evidence type="ECO:0000313" key="7">
    <source>
        <dbReference type="Proteomes" id="UP000275048"/>
    </source>
</evidence>
<proteinExistence type="predicted"/>
<protein>
    <recommendedName>
        <fullName evidence="5">FtsK domain-containing protein</fullName>
    </recommendedName>
</protein>
<dbReference type="GO" id="GO:0005524">
    <property type="term" value="F:ATP binding"/>
    <property type="evidence" value="ECO:0007669"/>
    <property type="project" value="UniProtKB-UniRule"/>
</dbReference>
<dbReference type="InterPro" id="IPR050206">
    <property type="entry name" value="FtsK/SpoIIIE/SftA"/>
</dbReference>
<name>A0A3M8A2A1_9MICO</name>
<reference evidence="6 7" key="1">
    <citation type="submission" date="2018-10" db="EMBL/GenBank/DDBJ databases">
        <title>Isolation, diversity and antibacterial activity of antinobacteria from the wheat rhizosphere soil.</title>
        <authorList>
            <person name="Sun T."/>
        </authorList>
    </citation>
    <scope>NUCLEOTIDE SEQUENCE [LARGE SCALE GENOMIC DNA]</scope>
    <source>
        <strain evidence="6 7">SJ-23</strain>
    </source>
</reference>
<dbReference type="Pfam" id="PF01580">
    <property type="entry name" value="FtsK_SpoIIIE"/>
    <property type="match status" value="1"/>
</dbReference>
<keyword evidence="7" id="KW-1185">Reference proteome</keyword>
<accession>A0A3M8A2A1</accession>
<dbReference type="Proteomes" id="UP000275048">
    <property type="component" value="Unassembled WGS sequence"/>
</dbReference>
<dbReference type="EMBL" id="RHHB01000049">
    <property type="protein sequence ID" value="RNB45343.1"/>
    <property type="molecule type" value="Genomic_DNA"/>
</dbReference>
<evidence type="ECO:0000313" key="6">
    <source>
        <dbReference type="EMBL" id="RNB45343.1"/>
    </source>
</evidence>
<dbReference type="SUPFAM" id="SSF52540">
    <property type="entry name" value="P-loop containing nucleoside triphosphate hydrolases"/>
    <property type="match status" value="2"/>
</dbReference>
<dbReference type="SMART" id="SM00382">
    <property type="entry name" value="AAA"/>
    <property type="match status" value="2"/>
</dbReference>
<dbReference type="CDD" id="cd01127">
    <property type="entry name" value="TrwB_TraG_TraD_VirD4"/>
    <property type="match status" value="1"/>
</dbReference>
<sequence>MTGSAFSLLFAALGPLVAVASALDGRRQARRMLRTARRVRAGRLDALAEEIRDGHRLEREAAWRRSPSVRDLVEHGVRPDWHATVLGQVVVGAGTVDSALRVEGDPYDDGDRHLLAGAARLGGAPILVDPIEGIGFVGAPPLARAAARSALLQCAHRVMPGAIAVRTPDHPDWAWATRLPHWGGDPGDGQVLRLVDAETGDRPGPGATAGLIAVASDRGLLPPGIRTVVRLAGPRAATLERPGDGRAPVPIAPSLVGHAEAERWADAAVRAAVRAGVGSARVELPRHVDLATLAQPAAMGSRATLRALVGVGADGPVELDLVRGGPHAIVAGTTGSGKSEFLLAWITALAIAHPPERVAFLLVDFKGGAAFEPVRSLPHLTGIVTDLDDDEAARAVASLRAELRHREGVLQAAGTRDIGSLDASVELPRLVVVVDEFQAMIERFPDVGPVIADIAARGRSLGLHLVLAAQRPNGIVREQVAANCPIRVSLRVIDRADSVAVVGVDAAAAIDAALPGRGILDAGDGHAAPFQSALVDATAIARARGAHAGSARPRRPWLDPLPSRLELRELAAFASRADPADSDDAGTPTRPPEGYLLGLADEPERQRRGIAAWHPVTDGHLLVLGAPGSGRSSVLAALEAQAAASAGAVGAVRLGGARSAVWDALQELSRWKGATAHQASGRRLLLIDDLDALFHGWPDEYRHAAVVALEGVLRSGRARGVAVAASATRLNGLGQAVRDAFGASALLRHPTRADLVHAGGDGALFALDATPGSGQWRGRRTRFAHAEVPAAPVAAAVPELRLELGAPVAVVAASP</sequence>
<feature type="region of interest" description="Disordered" evidence="4">
    <location>
        <begin position="575"/>
        <end position="597"/>
    </location>
</feature>
<dbReference type="Gene3D" id="3.40.50.300">
    <property type="entry name" value="P-loop containing nucleotide triphosphate hydrolases"/>
    <property type="match status" value="3"/>
</dbReference>
<evidence type="ECO:0000256" key="3">
    <source>
        <dbReference type="PROSITE-ProRule" id="PRU00289"/>
    </source>
</evidence>
<organism evidence="6 7">
    <name type="scientific">Agromyces tardus</name>
    <dbReference type="NCBI Taxonomy" id="2583849"/>
    <lineage>
        <taxon>Bacteria</taxon>
        <taxon>Bacillati</taxon>
        <taxon>Actinomycetota</taxon>
        <taxon>Actinomycetes</taxon>
        <taxon>Micrococcales</taxon>
        <taxon>Microbacteriaceae</taxon>
        <taxon>Agromyces</taxon>
    </lineage>
</organism>
<dbReference type="InterPro" id="IPR002543">
    <property type="entry name" value="FtsK_dom"/>
</dbReference>
<comment type="caution">
    <text evidence="6">The sequence shown here is derived from an EMBL/GenBank/DDBJ whole genome shotgun (WGS) entry which is preliminary data.</text>
</comment>
<evidence type="ECO:0000256" key="2">
    <source>
        <dbReference type="ARBA" id="ARBA00022840"/>
    </source>
</evidence>
<evidence type="ECO:0000259" key="5">
    <source>
        <dbReference type="PROSITE" id="PS50901"/>
    </source>
</evidence>
<dbReference type="InterPro" id="IPR027417">
    <property type="entry name" value="P-loop_NTPase"/>
</dbReference>
<dbReference type="AlphaFoldDB" id="A0A3M8A2A1"/>